<accession>A0A376J2P5</accession>
<sequence length="238" mass="27481">MKNILSFVMLLCFVNTFCQEKIQIEYEFRNEFDIENAKDAVVKERLKNSNENRLYFEFLSSDKESLFQRIDRIDNSQGRSGVSISFISGPGGIYYKNLVDKSTLSEVNYNGKKMLITDSITTKNWILAKDKDKILGFDVKKATLQVSENSFVEAWYASTIKIKNGPSNYEGLPGIILKLILTNKEENSVNKQIYLATKVEVSDKLKINKPTKGKSITQVEFDEMMKEEERKFNELFKQ</sequence>
<evidence type="ECO:0000313" key="1">
    <source>
        <dbReference type="EMBL" id="STE54932.1"/>
    </source>
</evidence>
<dbReference type="NCBIfam" id="TIGR01200">
    <property type="entry name" value="GLPGLI"/>
    <property type="match status" value="1"/>
</dbReference>
<dbReference type="Pfam" id="PF09697">
    <property type="entry name" value="Porph_ging"/>
    <property type="match status" value="1"/>
</dbReference>
<reference evidence="1 2" key="1">
    <citation type="submission" date="2018-06" db="EMBL/GenBank/DDBJ databases">
        <authorList>
            <consortium name="Pathogen Informatics"/>
            <person name="Doyle S."/>
        </authorList>
    </citation>
    <scope>NUCLEOTIDE SEQUENCE [LARGE SCALE GENOMIC DNA]</scope>
    <source>
        <strain evidence="1 2">NCTC13456</strain>
    </source>
</reference>
<dbReference type="InterPro" id="IPR005901">
    <property type="entry name" value="GLPGLI"/>
</dbReference>
<dbReference type="EMBL" id="UFXS01000002">
    <property type="protein sequence ID" value="STE54932.1"/>
    <property type="molecule type" value="Genomic_DNA"/>
</dbReference>
<proteinExistence type="predicted"/>
<organism evidence="1 2">
    <name type="scientific">Empedobacter falsenii</name>
    <dbReference type="NCBI Taxonomy" id="343874"/>
    <lineage>
        <taxon>Bacteria</taxon>
        <taxon>Pseudomonadati</taxon>
        <taxon>Bacteroidota</taxon>
        <taxon>Flavobacteriia</taxon>
        <taxon>Flavobacteriales</taxon>
        <taxon>Weeksellaceae</taxon>
        <taxon>Empedobacter</taxon>
    </lineage>
</organism>
<protein>
    <submittedName>
        <fullName evidence="1">GLPGLI family protein</fullName>
    </submittedName>
</protein>
<dbReference type="AlphaFoldDB" id="A0A376J2P5"/>
<dbReference type="RefSeq" id="WP_115002331.1">
    <property type="nucleotide sequence ID" value="NZ_JAOPGB010000012.1"/>
</dbReference>
<name>A0A376J2P5_9FLAO</name>
<gene>
    <name evidence="1" type="ORF">NCTC13456_03584</name>
</gene>
<evidence type="ECO:0000313" key="2">
    <source>
        <dbReference type="Proteomes" id="UP000254737"/>
    </source>
</evidence>
<dbReference type="Proteomes" id="UP000254737">
    <property type="component" value="Unassembled WGS sequence"/>
</dbReference>